<evidence type="ECO:0000256" key="1">
    <source>
        <dbReference type="SAM" id="MobiDB-lite"/>
    </source>
</evidence>
<keyword evidence="3" id="KW-1185">Reference proteome</keyword>
<feature type="compositionally biased region" description="Basic and acidic residues" evidence="1">
    <location>
        <begin position="22"/>
        <end position="33"/>
    </location>
</feature>
<dbReference type="AlphaFoldDB" id="A0A2A2K181"/>
<sequence length="301" mass="34839">MQQQHGGGGEGDQLRQGLILPDHQDRKIGEKEVLVGQQRQAREQHTPRRQEHPDAERHAGHRQRPGQRQEERPADEAQAVDPEHRPQVGARQREHLPRKDQEGQRRAEDHREAAVDVADHVVRDQVAPDRQCDRDHRQRHRIAGDRRQDRHVFHRPERRRDQLRALAGPGVEIGLARIAHHDIVRDALLVERDEARRGNPPQPVEDPVIRKRRDEIQRQECEIEPRAVRRRPLETVQPRAQQLVRETAEHGERHQPADDRRPAAANRLQGLQPVDIGGGGRFGLVREPVCFMIDLHPVVRT</sequence>
<reference evidence="2 3" key="1">
    <citation type="journal article" date="2017" name="Curr. Biol.">
        <title>Genome architecture and evolution of a unichromosomal asexual nematode.</title>
        <authorList>
            <person name="Fradin H."/>
            <person name="Zegar C."/>
            <person name="Gutwein M."/>
            <person name="Lucas J."/>
            <person name="Kovtun M."/>
            <person name="Corcoran D."/>
            <person name="Baugh L.R."/>
            <person name="Kiontke K."/>
            <person name="Gunsalus K."/>
            <person name="Fitch D.H."/>
            <person name="Piano F."/>
        </authorList>
    </citation>
    <scope>NUCLEOTIDE SEQUENCE [LARGE SCALE GENOMIC DNA]</scope>
    <source>
        <strain evidence="2">PF1309</strain>
    </source>
</reference>
<feature type="region of interest" description="Disordered" evidence="1">
    <location>
        <begin position="1"/>
        <end position="142"/>
    </location>
</feature>
<feature type="compositionally biased region" description="Basic and acidic residues" evidence="1">
    <location>
        <begin position="40"/>
        <end position="58"/>
    </location>
</feature>
<name>A0A2A2K181_9BILA</name>
<dbReference type="EMBL" id="LIAE01009892">
    <property type="protein sequence ID" value="PAV67650.1"/>
    <property type="molecule type" value="Genomic_DNA"/>
</dbReference>
<evidence type="ECO:0000313" key="2">
    <source>
        <dbReference type="EMBL" id="PAV67650.1"/>
    </source>
</evidence>
<protein>
    <submittedName>
        <fullName evidence="2">Uncharacterized protein</fullName>
    </submittedName>
</protein>
<gene>
    <name evidence="2" type="ORF">WR25_05218</name>
</gene>
<accession>A0A2A2K181</accession>
<organism evidence="2 3">
    <name type="scientific">Diploscapter pachys</name>
    <dbReference type="NCBI Taxonomy" id="2018661"/>
    <lineage>
        <taxon>Eukaryota</taxon>
        <taxon>Metazoa</taxon>
        <taxon>Ecdysozoa</taxon>
        <taxon>Nematoda</taxon>
        <taxon>Chromadorea</taxon>
        <taxon>Rhabditida</taxon>
        <taxon>Rhabditina</taxon>
        <taxon>Rhabditomorpha</taxon>
        <taxon>Rhabditoidea</taxon>
        <taxon>Rhabditidae</taxon>
        <taxon>Diploscapter</taxon>
    </lineage>
</organism>
<feature type="compositionally biased region" description="Basic and acidic residues" evidence="1">
    <location>
        <begin position="67"/>
        <end position="142"/>
    </location>
</feature>
<evidence type="ECO:0000313" key="3">
    <source>
        <dbReference type="Proteomes" id="UP000218231"/>
    </source>
</evidence>
<proteinExistence type="predicted"/>
<comment type="caution">
    <text evidence="2">The sequence shown here is derived from an EMBL/GenBank/DDBJ whole genome shotgun (WGS) entry which is preliminary data.</text>
</comment>
<feature type="compositionally biased region" description="Gly residues" evidence="1">
    <location>
        <begin position="1"/>
        <end position="11"/>
    </location>
</feature>
<dbReference type="Proteomes" id="UP000218231">
    <property type="component" value="Unassembled WGS sequence"/>
</dbReference>